<comment type="caution">
    <text evidence="1">The sequence shown here is derived from an EMBL/GenBank/DDBJ whole genome shotgun (WGS) entry which is preliminary data.</text>
</comment>
<keyword evidence="2" id="KW-1185">Reference proteome</keyword>
<name>A0A6V7H6K9_9HYME</name>
<accession>A0A6V7H6K9</accession>
<organism evidence="1 2">
    <name type="scientific">Heterotrigona itama</name>
    <dbReference type="NCBI Taxonomy" id="395501"/>
    <lineage>
        <taxon>Eukaryota</taxon>
        <taxon>Metazoa</taxon>
        <taxon>Ecdysozoa</taxon>
        <taxon>Arthropoda</taxon>
        <taxon>Hexapoda</taxon>
        <taxon>Insecta</taxon>
        <taxon>Pterygota</taxon>
        <taxon>Neoptera</taxon>
        <taxon>Endopterygota</taxon>
        <taxon>Hymenoptera</taxon>
        <taxon>Apocrita</taxon>
        <taxon>Aculeata</taxon>
        <taxon>Apoidea</taxon>
        <taxon>Anthophila</taxon>
        <taxon>Apidae</taxon>
        <taxon>Heterotrigona</taxon>
    </lineage>
</organism>
<dbReference type="Proteomes" id="UP000752696">
    <property type="component" value="Unassembled WGS sequence"/>
</dbReference>
<evidence type="ECO:0000313" key="2">
    <source>
        <dbReference type="Proteomes" id="UP000752696"/>
    </source>
</evidence>
<sequence length="44" mass="5176">MFRVIHVDQRVRSSKIQSPLVVATFPFEPRFLSKRSVVCYPKEP</sequence>
<dbReference type="AlphaFoldDB" id="A0A6V7H6K9"/>
<protein>
    <submittedName>
        <fullName evidence="1">Uncharacterized protein</fullName>
    </submittedName>
</protein>
<dbReference type="EMBL" id="CAJDYZ010007261">
    <property type="protein sequence ID" value="CAD1474188.1"/>
    <property type="molecule type" value="Genomic_DNA"/>
</dbReference>
<evidence type="ECO:0000313" key="1">
    <source>
        <dbReference type="EMBL" id="CAD1474188.1"/>
    </source>
</evidence>
<proteinExistence type="predicted"/>
<gene>
    <name evidence="1" type="ORF">MHI_LOCUS452769</name>
</gene>
<reference evidence="1" key="1">
    <citation type="submission" date="2020-07" db="EMBL/GenBank/DDBJ databases">
        <authorList>
            <person name="Nazaruddin N."/>
        </authorList>
    </citation>
    <scope>NUCLEOTIDE SEQUENCE</scope>
</reference>